<gene>
    <name evidence="4" type="primary">LOC122132698</name>
</gene>
<organism evidence="3 4">
    <name type="scientific">Clupea harengus</name>
    <name type="common">Atlantic herring</name>
    <dbReference type="NCBI Taxonomy" id="7950"/>
    <lineage>
        <taxon>Eukaryota</taxon>
        <taxon>Metazoa</taxon>
        <taxon>Chordata</taxon>
        <taxon>Craniata</taxon>
        <taxon>Vertebrata</taxon>
        <taxon>Euteleostomi</taxon>
        <taxon>Actinopterygii</taxon>
        <taxon>Neopterygii</taxon>
        <taxon>Teleostei</taxon>
        <taxon>Clupei</taxon>
        <taxon>Clupeiformes</taxon>
        <taxon>Clupeoidei</taxon>
        <taxon>Clupeidae</taxon>
        <taxon>Clupea</taxon>
    </lineage>
</organism>
<dbReference type="GeneID" id="122132698"/>
<accession>A0A8M1KH73</accession>
<keyword evidence="3" id="KW-1185">Reference proteome</keyword>
<dbReference type="Pfam" id="PF00017">
    <property type="entry name" value="SH2"/>
    <property type="match status" value="1"/>
</dbReference>
<reference evidence="4" key="1">
    <citation type="submission" date="2025-08" db="UniProtKB">
        <authorList>
            <consortium name="RefSeq"/>
        </authorList>
    </citation>
    <scope>IDENTIFICATION</scope>
</reference>
<dbReference type="PANTHER" id="PTHR14247">
    <property type="entry name" value="BREAST CANCER ANTI-ESTROGEN RESISTANCE PROTEIN 3 HOMOLOG-LIKE PROTEIN"/>
    <property type="match status" value="1"/>
</dbReference>
<proteinExistence type="predicted"/>
<dbReference type="InterPro" id="IPR000980">
    <property type="entry name" value="SH2"/>
</dbReference>
<dbReference type="KEGG" id="char:122132698"/>
<evidence type="ECO:0000259" key="2">
    <source>
        <dbReference type="PROSITE" id="PS50001"/>
    </source>
</evidence>
<keyword evidence="1" id="KW-0727">SH2 domain</keyword>
<protein>
    <submittedName>
        <fullName evidence="4">Breast cancer anti-estrogen resistance protein 3 homolog</fullName>
    </submittedName>
</protein>
<evidence type="ECO:0000313" key="4">
    <source>
        <dbReference type="RefSeq" id="XP_042563242.1"/>
    </source>
</evidence>
<feature type="non-terminal residue" evidence="4">
    <location>
        <position position="85"/>
    </location>
</feature>
<dbReference type="Proteomes" id="UP000515152">
    <property type="component" value="Unplaced"/>
</dbReference>
<dbReference type="OrthoDB" id="9938362at2759"/>
<dbReference type="InterPro" id="IPR051853">
    <property type="entry name" value="SH2-Ras-GEF_adapter"/>
</dbReference>
<dbReference type="PANTHER" id="PTHR14247:SF11">
    <property type="entry name" value="SH2 DOMAIN-CONTAINING PROTEIN 3A"/>
    <property type="match status" value="1"/>
</dbReference>
<evidence type="ECO:0000256" key="1">
    <source>
        <dbReference type="PROSITE-ProRule" id="PRU00191"/>
    </source>
</evidence>
<evidence type="ECO:0000313" key="3">
    <source>
        <dbReference type="Proteomes" id="UP000515152"/>
    </source>
</evidence>
<name>A0A8M1KH73_CLUHA</name>
<dbReference type="PROSITE" id="PS50001">
    <property type="entry name" value="SH2"/>
    <property type="match status" value="1"/>
</dbReference>
<feature type="domain" description="SH2" evidence="2">
    <location>
        <begin position="50"/>
        <end position="85"/>
    </location>
</feature>
<dbReference type="AlphaFoldDB" id="A0A8M1KH73"/>
<dbReference type="RefSeq" id="XP_042563242.1">
    <property type="nucleotide sequence ID" value="XM_042707308.1"/>
</dbReference>
<sequence>MVSCPRTSKRRSVSAFLSQVFGGRKDMDSFKKELEEELKLNTEDIRSHAWYHGELHREDAEGLLERDGDFLIRDSRTCSRDYVLT</sequence>